<feature type="transmembrane region" description="Helical" evidence="1">
    <location>
        <begin position="94"/>
        <end position="116"/>
    </location>
</feature>
<dbReference type="OrthoDB" id="3748531at2"/>
<dbReference type="PANTHER" id="PTHR40763">
    <property type="entry name" value="MEMBRANE PROTEIN-RELATED"/>
    <property type="match status" value="1"/>
</dbReference>
<organism evidence="3 4">
    <name type="scientific">Streptomonospora alba</name>
    <dbReference type="NCBI Taxonomy" id="183763"/>
    <lineage>
        <taxon>Bacteria</taxon>
        <taxon>Bacillati</taxon>
        <taxon>Actinomycetota</taxon>
        <taxon>Actinomycetes</taxon>
        <taxon>Streptosporangiales</taxon>
        <taxon>Nocardiopsidaceae</taxon>
        <taxon>Streptomonospora</taxon>
    </lineage>
</organism>
<dbReference type="STRING" id="183763.LP52_16965"/>
<keyword evidence="1" id="KW-1133">Transmembrane helix</keyword>
<dbReference type="Pfam" id="PF08044">
    <property type="entry name" value="DUF1707"/>
    <property type="match status" value="1"/>
</dbReference>
<evidence type="ECO:0000313" key="4">
    <source>
        <dbReference type="Proteomes" id="UP000031675"/>
    </source>
</evidence>
<dbReference type="PANTHER" id="PTHR40763:SF4">
    <property type="entry name" value="DUF1707 DOMAIN-CONTAINING PROTEIN"/>
    <property type="match status" value="1"/>
</dbReference>
<proteinExistence type="predicted"/>
<dbReference type="InterPro" id="IPR012551">
    <property type="entry name" value="DUF1707_SHOCT-like"/>
</dbReference>
<feature type="domain" description="DUF1707" evidence="2">
    <location>
        <begin position="8"/>
        <end position="60"/>
    </location>
</feature>
<dbReference type="RefSeq" id="WP_040274896.1">
    <property type="nucleotide sequence ID" value="NZ_JROO01000032.1"/>
</dbReference>
<keyword evidence="4" id="KW-1185">Reference proteome</keyword>
<dbReference type="EMBL" id="JROO01000032">
    <property type="protein sequence ID" value="KIH97748.1"/>
    <property type="molecule type" value="Genomic_DNA"/>
</dbReference>
<feature type="transmembrane region" description="Helical" evidence="1">
    <location>
        <begin position="122"/>
        <end position="144"/>
    </location>
</feature>
<evidence type="ECO:0000259" key="2">
    <source>
        <dbReference type="Pfam" id="PF08044"/>
    </source>
</evidence>
<keyword evidence="1" id="KW-0812">Transmembrane</keyword>
<accession>A0A0C2G370</accession>
<evidence type="ECO:0000313" key="3">
    <source>
        <dbReference type="EMBL" id="KIH97748.1"/>
    </source>
</evidence>
<name>A0A0C2G370_9ACTN</name>
<dbReference type="AlphaFoldDB" id="A0A0C2G370"/>
<keyword evidence="1" id="KW-0472">Membrane</keyword>
<comment type="caution">
    <text evidence="3">The sequence shown here is derived from an EMBL/GenBank/DDBJ whole genome shotgun (WGS) entry which is preliminary data.</text>
</comment>
<gene>
    <name evidence="3" type="ORF">LP52_16965</name>
</gene>
<dbReference type="Proteomes" id="UP000031675">
    <property type="component" value="Unassembled WGS sequence"/>
</dbReference>
<sequence length="154" mass="16780">MSESSPRMRASDADRDRVAKVLQRHFAEGRLESAEFNTRLESAYTARTREDLEPLTADLPASDLTALAAEEQAPPPPLGAEGGLLRDPALAIPWALWGGVNLLCFTIWLILFLTGTSDGYPWFLWVLMPWGIVMVFITLGLAAANRGGPQSGGR</sequence>
<reference evidence="4" key="1">
    <citation type="journal article" date="2015" name="Chem. Biol.">
        <title>Structure, bioactivity, and resistance mechanism of streptomonomicin, an unusual lasso Peptide from an understudied halophilic actinomycete.</title>
        <authorList>
            <person name="Metelev M."/>
            <person name="Tietz J.I."/>
            <person name="Melby J.O."/>
            <person name="Blair P.M."/>
            <person name="Zhu L."/>
            <person name="Livnat I."/>
            <person name="Severinov K."/>
            <person name="Mitchell D.A."/>
        </authorList>
    </citation>
    <scope>NUCLEOTIDE SEQUENCE [LARGE SCALE GENOMIC DNA]</scope>
    <source>
        <strain evidence="4">YIM 90003</strain>
    </source>
</reference>
<protein>
    <recommendedName>
        <fullName evidence="2">DUF1707 domain-containing protein</fullName>
    </recommendedName>
</protein>
<evidence type="ECO:0000256" key="1">
    <source>
        <dbReference type="SAM" id="Phobius"/>
    </source>
</evidence>